<dbReference type="Pfam" id="PF08031">
    <property type="entry name" value="BBE"/>
    <property type="match status" value="1"/>
</dbReference>
<organism evidence="7 8">
    <name type="scientific">Lasiosphaeria hispida</name>
    <dbReference type="NCBI Taxonomy" id="260671"/>
    <lineage>
        <taxon>Eukaryota</taxon>
        <taxon>Fungi</taxon>
        <taxon>Dikarya</taxon>
        <taxon>Ascomycota</taxon>
        <taxon>Pezizomycotina</taxon>
        <taxon>Sordariomycetes</taxon>
        <taxon>Sordariomycetidae</taxon>
        <taxon>Sordariales</taxon>
        <taxon>Lasiosphaeriaceae</taxon>
        <taxon>Lasiosphaeria</taxon>
    </lineage>
</organism>
<keyword evidence="2" id="KW-0285">Flavoprotein</keyword>
<comment type="caution">
    <text evidence="7">The sequence shown here is derived from an EMBL/GenBank/DDBJ whole genome shotgun (WGS) entry which is preliminary data.</text>
</comment>
<dbReference type="Gene3D" id="3.40.462.20">
    <property type="match status" value="1"/>
</dbReference>
<dbReference type="InterPro" id="IPR016166">
    <property type="entry name" value="FAD-bd_PCMH"/>
</dbReference>
<evidence type="ECO:0000259" key="6">
    <source>
        <dbReference type="PROSITE" id="PS51387"/>
    </source>
</evidence>
<sequence length="454" mass="48570">MIPPIIALLALTGPSLALPPSISTNSTLTLLKCLTTNAVPHVTLLSPNWAEYATTFNARLEYTPAAITLPTTPLHISHSILCASQARIPVQPKSGGHSYASYSTGGRNGILQINLENFNSIAVDGATGIAKVGGGVRLGNLALGIWEQGRRALGHGTCPGVGVGGHFTHGGYGYSSRAFGLGLDQIVGLDVVLADGRVVYADERENVDVYYVSAADAFGVVVNFYLQTSPAPPQVVQWTFSFPEALSSVSAAVETFKGVQMFALDGTVVDRNLGFGVTISNNATVFTVHGTFFGTIETFNSTIMPALLSRVPYAPANDSNTLIEEVDWITSLTLLGGAPTLEVPLHGSYFEYILKEGVRAKAPVSWFAIINLYGGPDSQITTKTEGFAAYSGHDDFWVIQNFPEHGAYLNYVDPTYTRAEAYSLYYGVELYGRLVALKKTLDPSNLFSNPQSII</sequence>
<dbReference type="InterPro" id="IPR050416">
    <property type="entry name" value="FAD-linked_Oxidoreductase"/>
</dbReference>
<evidence type="ECO:0000256" key="5">
    <source>
        <dbReference type="SAM" id="SignalP"/>
    </source>
</evidence>
<evidence type="ECO:0000313" key="8">
    <source>
        <dbReference type="Proteomes" id="UP001275084"/>
    </source>
</evidence>
<dbReference type="InterPro" id="IPR006094">
    <property type="entry name" value="Oxid_FAD_bind_N"/>
</dbReference>
<reference evidence="7" key="1">
    <citation type="journal article" date="2023" name="Mol. Phylogenet. Evol.">
        <title>Genome-scale phylogeny and comparative genomics of the fungal order Sordariales.</title>
        <authorList>
            <person name="Hensen N."/>
            <person name="Bonometti L."/>
            <person name="Westerberg I."/>
            <person name="Brannstrom I.O."/>
            <person name="Guillou S."/>
            <person name="Cros-Aarteil S."/>
            <person name="Calhoun S."/>
            <person name="Haridas S."/>
            <person name="Kuo A."/>
            <person name="Mondo S."/>
            <person name="Pangilinan J."/>
            <person name="Riley R."/>
            <person name="LaButti K."/>
            <person name="Andreopoulos B."/>
            <person name="Lipzen A."/>
            <person name="Chen C."/>
            <person name="Yan M."/>
            <person name="Daum C."/>
            <person name="Ng V."/>
            <person name="Clum A."/>
            <person name="Steindorff A."/>
            <person name="Ohm R.A."/>
            <person name="Martin F."/>
            <person name="Silar P."/>
            <person name="Natvig D.O."/>
            <person name="Lalanne C."/>
            <person name="Gautier V."/>
            <person name="Ament-Velasquez S.L."/>
            <person name="Kruys A."/>
            <person name="Hutchinson M.I."/>
            <person name="Powell A.J."/>
            <person name="Barry K."/>
            <person name="Miller A.N."/>
            <person name="Grigoriev I.V."/>
            <person name="Debuchy R."/>
            <person name="Gladieux P."/>
            <person name="Hiltunen Thoren M."/>
            <person name="Johannesson H."/>
        </authorList>
    </citation>
    <scope>NUCLEOTIDE SEQUENCE</scope>
    <source>
        <strain evidence="7">CBS 955.72</strain>
    </source>
</reference>
<accession>A0AAJ0HGF9</accession>
<keyword evidence="8" id="KW-1185">Reference proteome</keyword>
<dbReference type="GO" id="GO:0071949">
    <property type="term" value="F:FAD binding"/>
    <property type="evidence" value="ECO:0007669"/>
    <property type="project" value="InterPro"/>
</dbReference>
<protein>
    <recommendedName>
        <fullName evidence="6">FAD-binding PCMH-type domain-containing protein</fullName>
    </recommendedName>
</protein>
<evidence type="ECO:0000256" key="3">
    <source>
        <dbReference type="ARBA" id="ARBA00022827"/>
    </source>
</evidence>
<dbReference type="Gene3D" id="3.30.465.10">
    <property type="match status" value="1"/>
</dbReference>
<dbReference type="PANTHER" id="PTHR42973">
    <property type="entry name" value="BINDING OXIDOREDUCTASE, PUTATIVE (AFU_ORTHOLOGUE AFUA_1G17690)-RELATED"/>
    <property type="match status" value="1"/>
</dbReference>
<dbReference type="PROSITE" id="PS51387">
    <property type="entry name" value="FAD_PCMH"/>
    <property type="match status" value="1"/>
</dbReference>
<dbReference type="GO" id="GO:0016491">
    <property type="term" value="F:oxidoreductase activity"/>
    <property type="evidence" value="ECO:0007669"/>
    <property type="project" value="UniProtKB-KW"/>
</dbReference>
<feature type="domain" description="FAD-binding PCMH-type" evidence="6">
    <location>
        <begin position="60"/>
        <end position="231"/>
    </location>
</feature>
<dbReference type="EMBL" id="JAUIQD010000005">
    <property type="protein sequence ID" value="KAK3350342.1"/>
    <property type="molecule type" value="Genomic_DNA"/>
</dbReference>
<evidence type="ECO:0000313" key="7">
    <source>
        <dbReference type="EMBL" id="KAK3350342.1"/>
    </source>
</evidence>
<dbReference type="SUPFAM" id="SSF56176">
    <property type="entry name" value="FAD-binding/transporter-associated domain-like"/>
    <property type="match status" value="1"/>
</dbReference>
<evidence type="ECO:0000256" key="2">
    <source>
        <dbReference type="ARBA" id="ARBA00022630"/>
    </source>
</evidence>
<evidence type="ECO:0000256" key="1">
    <source>
        <dbReference type="ARBA" id="ARBA00005466"/>
    </source>
</evidence>
<comment type="similarity">
    <text evidence="1">Belongs to the oxygen-dependent FAD-linked oxidoreductase family.</text>
</comment>
<evidence type="ECO:0000256" key="4">
    <source>
        <dbReference type="ARBA" id="ARBA00023002"/>
    </source>
</evidence>
<dbReference type="AlphaFoldDB" id="A0AAJ0HGF9"/>
<dbReference type="PANTHER" id="PTHR42973:SF15">
    <property type="entry name" value="FAD-BINDING PCMH-TYPE DOMAIN-CONTAINING PROTEIN"/>
    <property type="match status" value="1"/>
</dbReference>
<feature type="chain" id="PRO_5042526540" description="FAD-binding PCMH-type domain-containing protein" evidence="5">
    <location>
        <begin position="18"/>
        <end position="454"/>
    </location>
</feature>
<reference evidence="7" key="2">
    <citation type="submission" date="2023-06" db="EMBL/GenBank/DDBJ databases">
        <authorList>
            <consortium name="Lawrence Berkeley National Laboratory"/>
            <person name="Haridas S."/>
            <person name="Hensen N."/>
            <person name="Bonometti L."/>
            <person name="Westerberg I."/>
            <person name="Brannstrom I.O."/>
            <person name="Guillou S."/>
            <person name="Cros-Aarteil S."/>
            <person name="Calhoun S."/>
            <person name="Kuo A."/>
            <person name="Mondo S."/>
            <person name="Pangilinan J."/>
            <person name="Riley R."/>
            <person name="Labutti K."/>
            <person name="Andreopoulos B."/>
            <person name="Lipzen A."/>
            <person name="Chen C."/>
            <person name="Yanf M."/>
            <person name="Daum C."/>
            <person name="Ng V."/>
            <person name="Clum A."/>
            <person name="Steindorff A."/>
            <person name="Ohm R."/>
            <person name="Martin F."/>
            <person name="Silar P."/>
            <person name="Natvig D."/>
            <person name="Lalanne C."/>
            <person name="Gautier V."/>
            <person name="Ament-Velasquez S.L."/>
            <person name="Kruys A."/>
            <person name="Hutchinson M.I."/>
            <person name="Powell A.J."/>
            <person name="Barry K."/>
            <person name="Miller A.N."/>
            <person name="Grigoriev I.V."/>
            <person name="Debuchy R."/>
            <person name="Gladieux P."/>
            <person name="Thoren M.H."/>
            <person name="Johannesson H."/>
        </authorList>
    </citation>
    <scope>NUCLEOTIDE SEQUENCE</scope>
    <source>
        <strain evidence="7">CBS 955.72</strain>
    </source>
</reference>
<dbReference type="Pfam" id="PF01565">
    <property type="entry name" value="FAD_binding_4"/>
    <property type="match status" value="1"/>
</dbReference>
<keyword evidence="5" id="KW-0732">Signal</keyword>
<gene>
    <name evidence="7" type="ORF">B0T25DRAFT_592249</name>
</gene>
<keyword evidence="4" id="KW-0560">Oxidoreductase</keyword>
<dbReference type="Proteomes" id="UP001275084">
    <property type="component" value="Unassembled WGS sequence"/>
</dbReference>
<feature type="signal peptide" evidence="5">
    <location>
        <begin position="1"/>
        <end position="17"/>
    </location>
</feature>
<name>A0AAJ0HGF9_9PEZI</name>
<keyword evidence="3" id="KW-0274">FAD</keyword>
<dbReference type="InterPro" id="IPR036318">
    <property type="entry name" value="FAD-bd_PCMH-like_sf"/>
</dbReference>
<proteinExistence type="inferred from homology"/>
<dbReference type="InterPro" id="IPR012951">
    <property type="entry name" value="BBE"/>
</dbReference>
<dbReference type="InterPro" id="IPR016169">
    <property type="entry name" value="FAD-bd_PCMH_sub2"/>
</dbReference>